<reference evidence="2 3" key="1">
    <citation type="submission" date="2016-03" db="EMBL/GenBank/DDBJ databases">
        <authorList>
            <person name="Ploux O."/>
        </authorList>
    </citation>
    <scope>NUCLEOTIDE SEQUENCE [LARGE SCALE GENOMIC DNA]</scope>
    <source>
        <strain evidence="2 3">UAMH 11012</strain>
    </source>
</reference>
<protein>
    <recommendedName>
        <fullName evidence="4">BTB domain-containing protein</fullName>
    </recommendedName>
</protein>
<proteinExistence type="predicted"/>
<name>A0A1L7XY54_9HELO</name>
<feature type="region of interest" description="Disordered" evidence="1">
    <location>
        <begin position="206"/>
        <end position="246"/>
    </location>
</feature>
<evidence type="ECO:0008006" key="4">
    <source>
        <dbReference type="Google" id="ProtNLM"/>
    </source>
</evidence>
<keyword evidence="3" id="KW-1185">Reference proteome</keyword>
<sequence>MASPTPEQEPKLPDPSREPKPGHTTFRDELGSEMVDLLVGPENELFRVHKKLSTENVARFPEDDPAAFDLLIKWIYSTSKRHIRDLDAVQIEGEEGHTEASWDAINFYSLAEKCCLPELQDTTMNVLARYHRMADELPSPSFVCRAYARTSAGLSLSRYCTKSIYWVLDEGINNGWPTEEVQKLFQDHPTFSMDYINLQRTKSACDPRKSDRCSFHVHGSKEPFPGISPRKRKSGDGAGQNVSKRQ</sequence>
<dbReference type="Gene3D" id="3.30.710.10">
    <property type="entry name" value="Potassium Channel Kv1.1, Chain A"/>
    <property type="match status" value="1"/>
</dbReference>
<evidence type="ECO:0000256" key="1">
    <source>
        <dbReference type="SAM" id="MobiDB-lite"/>
    </source>
</evidence>
<dbReference type="AlphaFoldDB" id="A0A1L7XY54"/>
<feature type="compositionally biased region" description="Basic and acidic residues" evidence="1">
    <location>
        <begin position="8"/>
        <end position="26"/>
    </location>
</feature>
<dbReference type="Proteomes" id="UP000184330">
    <property type="component" value="Unassembled WGS sequence"/>
</dbReference>
<evidence type="ECO:0000313" key="2">
    <source>
        <dbReference type="EMBL" id="CZR69865.1"/>
    </source>
</evidence>
<feature type="region of interest" description="Disordered" evidence="1">
    <location>
        <begin position="1"/>
        <end position="26"/>
    </location>
</feature>
<dbReference type="EMBL" id="FJOG01000082">
    <property type="protein sequence ID" value="CZR69865.1"/>
    <property type="molecule type" value="Genomic_DNA"/>
</dbReference>
<organism evidence="2 3">
    <name type="scientific">Phialocephala subalpina</name>
    <dbReference type="NCBI Taxonomy" id="576137"/>
    <lineage>
        <taxon>Eukaryota</taxon>
        <taxon>Fungi</taxon>
        <taxon>Dikarya</taxon>
        <taxon>Ascomycota</taxon>
        <taxon>Pezizomycotina</taxon>
        <taxon>Leotiomycetes</taxon>
        <taxon>Helotiales</taxon>
        <taxon>Mollisiaceae</taxon>
        <taxon>Phialocephala</taxon>
        <taxon>Phialocephala fortinii species complex</taxon>
    </lineage>
</organism>
<dbReference type="OrthoDB" id="6359816at2759"/>
<evidence type="ECO:0000313" key="3">
    <source>
        <dbReference type="Proteomes" id="UP000184330"/>
    </source>
</evidence>
<dbReference type="InterPro" id="IPR011333">
    <property type="entry name" value="SKP1/BTB/POZ_sf"/>
</dbReference>
<accession>A0A1L7XY54</accession>
<gene>
    <name evidence="2" type="ORF">PAC_19765</name>
</gene>